<protein>
    <submittedName>
        <fullName evidence="2">(raccoon dog) hypothetical protein</fullName>
    </submittedName>
</protein>
<feature type="compositionally biased region" description="Basic and acidic residues" evidence="1">
    <location>
        <begin position="10"/>
        <end position="20"/>
    </location>
</feature>
<gene>
    <name evidence="2" type="ORF">NYPRO_LOCUS23672</name>
</gene>
<evidence type="ECO:0000313" key="3">
    <source>
        <dbReference type="Proteomes" id="UP000645828"/>
    </source>
</evidence>
<feature type="region of interest" description="Disordered" evidence="1">
    <location>
        <begin position="1"/>
        <end position="106"/>
    </location>
</feature>
<keyword evidence="3" id="KW-1185">Reference proteome</keyword>
<proteinExistence type="predicted"/>
<feature type="compositionally biased region" description="Low complexity" evidence="1">
    <location>
        <begin position="324"/>
        <end position="338"/>
    </location>
</feature>
<reference evidence="2" key="1">
    <citation type="submission" date="2020-12" db="EMBL/GenBank/DDBJ databases">
        <authorList>
            <consortium name="Molecular Ecology Group"/>
        </authorList>
    </citation>
    <scope>NUCLEOTIDE SEQUENCE</scope>
    <source>
        <strain evidence="2">TBG_1078</strain>
    </source>
</reference>
<dbReference type="AlphaFoldDB" id="A0A811ZPD9"/>
<dbReference type="EMBL" id="CAJHUB010000771">
    <property type="protein sequence ID" value="CAD7690878.1"/>
    <property type="molecule type" value="Genomic_DNA"/>
</dbReference>
<feature type="region of interest" description="Disordered" evidence="1">
    <location>
        <begin position="316"/>
        <end position="346"/>
    </location>
</feature>
<feature type="compositionally biased region" description="Low complexity" evidence="1">
    <location>
        <begin position="62"/>
        <end position="73"/>
    </location>
</feature>
<name>A0A811ZPD9_NYCPR</name>
<comment type="caution">
    <text evidence="2">The sequence shown here is derived from an EMBL/GenBank/DDBJ whole genome shotgun (WGS) entry which is preliminary data.</text>
</comment>
<evidence type="ECO:0000256" key="1">
    <source>
        <dbReference type="SAM" id="MobiDB-lite"/>
    </source>
</evidence>
<organism evidence="2 3">
    <name type="scientific">Nyctereutes procyonoides</name>
    <name type="common">Raccoon dog</name>
    <name type="synonym">Canis procyonoides</name>
    <dbReference type="NCBI Taxonomy" id="34880"/>
    <lineage>
        <taxon>Eukaryota</taxon>
        <taxon>Metazoa</taxon>
        <taxon>Chordata</taxon>
        <taxon>Craniata</taxon>
        <taxon>Vertebrata</taxon>
        <taxon>Euteleostomi</taxon>
        <taxon>Mammalia</taxon>
        <taxon>Eutheria</taxon>
        <taxon>Laurasiatheria</taxon>
        <taxon>Carnivora</taxon>
        <taxon>Caniformia</taxon>
        <taxon>Canidae</taxon>
        <taxon>Nyctereutes</taxon>
    </lineage>
</organism>
<evidence type="ECO:0000313" key="2">
    <source>
        <dbReference type="EMBL" id="CAD7690878.1"/>
    </source>
</evidence>
<accession>A0A811ZPD9</accession>
<dbReference type="Proteomes" id="UP000645828">
    <property type="component" value="Unassembled WGS sequence"/>
</dbReference>
<sequence>MAGIQCLLNERTKQGLRKEEEGDMGGLSPKPKGAEDSRAGSSQGRDQRGAAQAEGRGDRARAAAASRGALSAGREARGLPPGPSPEGRAKGALGSVLPRGGARGPLIRPWSPTCGGGDGLSWSHQGTHRGRGRSRPGFILISSHLSALSDDHHKRKKLTPLKIHQQPQNKKRGITTSHKLQNVAIEERNETFYQSKAWLLVPLQPATHHDGTEERGDWTLILRILTNAAQTREKQTQRCGRTKEEAQGLSDSASAALARVLPYPSVPCYDKRACRNPSQRLHCKAAPLHTPPDLLGNCNRLVLTLRCRIRPTNCSQDGNEEMIQSQQSGTQGGRQSPPQSCPFPLASPVRVEANGRAPCPWQLLQVSTLGNLLQTFSGLGSQVDPQSQHSDSLGSYVCFLQPQQKVGQGSRPERGK</sequence>